<feature type="domain" description="Thioredoxin" evidence="2">
    <location>
        <begin position="12"/>
        <end position="166"/>
    </location>
</feature>
<dbReference type="InterPro" id="IPR013766">
    <property type="entry name" value="Thioredoxin_domain"/>
</dbReference>
<evidence type="ECO:0000313" key="4">
    <source>
        <dbReference type="Proteomes" id="UP000760819"/>
    </source>
</evidence>
<proteinExistence type="predicted"/>
<dbReference type="Proteomes" id="UP000760819">
    <property type="component" value="Unassembled WGS sequence"/>
</dbReference>
<dbReference type="AlphaFoldDB" id="A0A955L0D8"/>
<dbReference type="PROSITE" id="PS51352">
    <property type="entry name" value="THIOREDOXIN_2"/>
    <property type="match status" value="1"/>
</dbReference>
<accession>A0A955L0D8</accession>
<keyword evidence="1" id="KW-0676">Redox-active center</keyword>
<dbReference type="PANTHER" id="PTHR43110:SF1">
    <property type="entry name" value="THIOL PEROXIDASE"/>
    <property type="match status" value="1"/>
</dbReference>
<dbReference type="PANTHER" id="PTHR43110">
    <property type="entry name" value="THIOL PEROXIDASE"/>
    <property type="match status" value="1"/>
</dbReference>
<dbReference type="Pfam" id="PF00578">
    <property type="entry name" value="AhpC-TSA"/>
    <property type="match status" value="1"/>
</dbReference>
<dbReference type="InterPro" id="IPR000866">
    <property type="entry name" value="AhpC/TSA"/>
</dbReference>
<dbReference type="GO" id="GO:0016491">
    <property type="term" value="F:oxidoreductase activity"/>
    <property type="evidence" value="ECO:0007669"/>
    <property type="project" value="InterPro"/>
</dbReference>
<dbReference type="InterPro" id="IPR050455">
    <property type="entry name" value="Tpx_Peroxidase_subfamily"/>
</dbReference>
<gene>
    <name evidence="3" type="ORF">KC640_01530</name>
</gene>
<name>A0A955L0D8_9BACT</name>
<organism evidence="3 4">
    <name type="scientific">Candidatus Dojkabacteria bacterium</name>
    <dbReference type="NCBI Taxonomy" id="2099670"/>
    <lineage>
        <taxon>Bacteria</taxon>
        <taxon>Candidatus Dojkabacteria</taxon>
    </lineage>
</organism>
<dbReference type="GO" id="GO:0016209">
    <property type="term" value="F:antioxidant activity"/>
    <property type="evidence" value="ECO:0007669"/>
    <property type="project" value="InterPro"/>
</dbReference>
<dbReference type="InterPro" id="IPR036249">
    <property type="entry name" value="Thioredoxin-like_sf"/>
</dbReference>
<comment type="caution">
    <text evidence="3">The sequence shown here is derived from an EMBL/GenBank/DDBJ whole genome shotgun (WGS) entry which is preliminary data.</text>
</comment>
<dbReference type="EMBL" id="JAGQLI010000075">
    <property type="protein sequence ID" value="MCA9379085.1"/>
    <property type="molecule type" value="Genomic_DNA"/>
</dbReference>
<evidence type="ECO:0000313" key="3">
    <source>
        <dbReference type="EMBL" id="MCA9379085.1"/>
    </source>
</evidence>
<reference evidence="3" key="2">
    <citation type="journal article" date="2021" name="Microbiome">
        <title>Successional dynamics and alternative stable states in a saline activated sludge microbial community over 9 years.</title>
        <authorList>
            <person name="Wang Y."/>
            <person name="Ye J."/>
            <person name="Ju F."/>
            <person name="Liu L."/>
            <person name="Boyd J.A."/>
            <person name="Deng Y."/>
            <person name="Parks D.H."/>
            <person name="Jiang X."/>
            <person name="Yin X."/>
            <person name="Woodcroft B.J."/>
            <person name="Tyson G.W."/>
            <person name="Hugenholtz P."/>
            <person name="Polz M.F."/>
            <person name="Zhang T."/>
        </authorList>
    </citation>
    <scope>NUCLEOTIDE SEQUENCE</scope>
    <source>
        <strain evidence="3">HKST-UBA12</strain>
    </source>
</reference>
<evidence type="ECO:0000259" key="2">
    <source>
        <dbReference type="PROSITE" id="PS51352"/>
    </source>
</evidence>
<sequence length="188" mass="21947">MSTIDKPRWKRFTAARYAPNFDLLSANSGESVELAGLKHDRLLITFIPGVWAPWCRRFLRELDRQTQQLSSEGVKCVAIIAQNHEQLANYVKENKLRIEVLADTHGVIGKRYGVFDDNITEPMRISRPAIFILNRENRLLFTFLGKHLMDRPDMEELYSKATEIFPEDRTSIFERIFALFRRPNYANT</sequence>
<evidence type="ECO:0000256" key="1">
    <source>
        <dbReference type="ARBA" id="ARBA00023284"/>
    </source>
</evidence>
<dbReference type="SUPFAM" id="SSF52833">
    <property type="entry name" value="Thioredoxin-like"/>
    <property type="match status" value="1"/>
</dbReference>
<protein>
    <submittedName>
        <fullName evidence="3">Redoxin domain-containing protein</fullName>
    </submittedName>
</protein>
<reference evidence="3" key="1">
    <citation type="submission" date="2020-04" db="EMBL/GenBank/DDBJ databases">
        <authorList>
            <person name="Zhang T."/>
        </authorList>
    </citation>
    <scope>NUCLEOTIDE SEQUENCE</scope>
    <source>
        <strain evidence="3">HKST-UBA12</strain>
    </source>
</reference>
<dbReference type="Gene3D" id="3.40.30.10">
    <property type="entry name" value="Glutaredoxin"/>
    <property type="match status" value="1"/>
</dbReference>